<reference evidence="1 2" key="1">
    <citation type="journal article" date="2014" name="Arch. Virol.">
        <title>Complete genome sequence of Tunisvirus, a new member of the proposed family Marseilleviridae.</title>
        <authorList>
            <person name="Aherfi S."/>
            <person name="Boughalmi M."/>
            <person name="Pagnier I."/>
            <person name="Fournous G."/>
            <person name="La Scola B."/>
            <person name="Raoult D."/>
            <person name="Colson P."/>
        </authorList>
    </citation>
    <scope>NUCLEOTIDE SEQUENCE [LARGE SCALE GENOMIC DNA]</scope>
    <source>
        <strain evidence="1 2">U484</strain>
    </source>
</reference>
<evidence type="ECO:0000313" key="1">
    <source>
        <dbReference type="EMBL" id="AHC54924.1"/>
    </source>
</evidence>
<organism evidence="1 2">
    <name type="scientific">Tunisvirus fontaine2</name>
    <dbReference type="NCBI Taxonomy" id="1421067"/>
    <lineage>
        <taxon>Viruses</taxon>
        <taxon>Varidnaviria</taxon>
        <taxon>Bamfordvirae</taxon>
        <taxon>Nucleocytoviricota</taxon>
        <taxon>Megaviricetes</taxon>
        <taxon>Pimascovirales</taxon>
        <taxon>Pimascovirales incertae sedis</taxon>
        <taxon>Marseilleviridae</taxon>
        <taxon>Losannavirus</taxon>
        <taxon>Losannavirus tunisense</taxon>
    </lineage>
</organism>
<keyword evidence="2" id="KW-1185">Reference proteome</keyword>
<name>V9SGA7_9VIRU</name>
<sequence length="64" mass="7805">MYWRKRMEVWMNDWSLLVVSSDSKLCVTRHKGKEVVSFQKEGKLCEPPKEFLSYICLWRHIFPK</sequence>
<dbReference type="Proteomes" id="UP000232615">
    <property type="component" value="Segment"/>
</dbReference>
<protein>
    <submittedName>
        <fullName evidence="1">Uncharacterized protein</fullName>
    </submittedName>
</protein>
<accession>V9SGA7</accession>
<dbReference type="EMBL" id="KF483846">
    <property type="protein sequence ID" value="AHC54924.1"/>
    <property type="molecule type" value="Genomic_DNA"/>
</dbReference>
<evidence type="ECO:0000313" key="2">
    <source>
        <dbReference type="Proteomes" id="UP000232615"/>
    </source>
</evidence>
<gene>
    <name evidence="1" type="ORF">TNS_ORF206</name>
</gene>
<proteinExistence type="predicted"/>